<evidence type="ECO:0000256" key="3">
    <source>
        <dbReference type="SAM" id="MobiDB-lite"/>
    </source>
</evidence>
<evidence type="ECO:0000256" key="1">
    <source>
        <dbReference type="ARBA" id="ARBA00022729"/>
    </source>
</evidence>
<evidence type="ECO:0000259" key="5">
    <source>
        <dbReference type="Pfam" id="PF05426"/>
    </source>
</evidence>
<feature type="compositionally biased region" description="Polar residues" evidence="3">
    <location>
        <begin position="429"/>
        <end position="443"/>
    </location>
</feature>
<dbReference type="Proteomes" id="UP000305067">
    <property type="component" value="Unassembled WGS sequence"/>
</dbReference>
<evidence type="ECO:0000256" key="2">
    <source>
        <dbReference type="ARBA" id="ARBA00023239"/>
    </source>
</evidence>
<protein>
    <submittedName>
        <fullName evidence="6">Alginate lyase-domain-containing protein</fullName>
    </submittedName>
</protein>
<dbReference type="Gene3D" id="1.50.10.100">
    <property type="entry name" value="Chondroitin AC/alginate lyase"/>
    <property type="match status" value="1"/>
</dbReference>
<dbReference type="GO" id="GO:0016829">
    <property type="term" value="F:lyase activity"/>
    <property type="evidence" value="ECO:0007669"/>
    <property type="project" value="UniProtKB-KW"/>
</dbReference>
<dbReference type="GO" id="GO:0042597">
    <property type="term" value="C:periplasmic space"/>
    <property type="evidence" value="ECO:0007669"/>
    <property type="project" value="InterPro"/>
</dbReference>
<dbReference type="STRING" id="1884261.A0A5C3Q925"/>
<feature type="chain" id="PRO_5023040299" evidence="4">
    <location>
        <begin position="20"/>
        <end position="480"/>
    </location>
</feature>
<accession>A0A5C3Q925</accession>
<feature type="domain" description="Alginate lyase" evidence="5">
    <location>
        <begin position="64"/>
        <end position="355"/>
    </location>
</feature>
<evidence type="ECO:0000256" key="4">
    <source>
        <dbReference type="SAM" id="SignalP"/>
    </source>
</evidence>
<feature type="signal peptide" evidence="4">
    <location>
        <begin position="1"/>
        <end position="19"/>
    </location>
</feature>
<sequence length="480" mass="52244">MATHLTLLGLGLLAGSANAVKSYANDWIDPGYIVNKSWNLSAAGAEETIISWAQQSAAYGPWSVLNKPATPPTGDKRDFMSWAPYWWPDCSQAENTTELPPSEIYTDCTYVRRDGVFNPDYRILTDAQSFQNMSDSVLYNVLAYAITDDAKFADSAVSFIDTWFLSQETGMKPNLDYAQMIRGVGRSVGSPTGVLDLKGMTKIASSVMILRSMKAPQWTVERDNGLNDWARQYINWLQTAELALRERAAANNHGTYYFNQLGAIQLMIGDFTGARGTIMDFLGGIYQGQIEANGEQPLEAVRTRPYHYRAYNLAGMITNIRILAQADPSVLPAIWHTPSASGGTIQTALDFAIAGGCPSNEADYASELFPSIGALASALGQGGDGKYAAFLSGAEPDYPHEAWFLWNQPLWDSGFTGKNQLKDEEESSEGGTDTKGGSVTTQDQGDKEIELESAAGRTILSRVLMSFGVTVSVLAAISWS</sequence>
<dbReference type="SUPFAM" id="SSF48230">
    <property type="entry name" value="Chondroitin AC/alginate lyase"/>
    <property type="match status" value="1"/>
</dbReference>
<evidence type="ECO:0000313" key="6">
    <source>
        <dbReference type="EMBL" id="TFK96880.1"/>
    </source>
</evidence>
<proteinExistence type="predicted"/>
<dbReference type="InterPro" id="IPR008397">
    <property type="entry name" value="Alginate_lyase_dom"/>
</dbReference>
<keyword evidence="2 6" id="KW-0456">Lyase</keyword>
<keyword evidence="7" id="KW-1185">Reference proteome</keyword>
<keyword evidence="1 4" id="KW-0732">Signal</keyword>
<feature type="region of interest" description="Disordered" evidence="3">
    <location>
        <begin position="416"/>
        <end position="446"/>
    </location>
</feature>
<name>A0A5C3Q925_9AGAR</name>
<evidence type="ECO:0000313" key="7">
    <source>
        <dbReference type="Proteomes" id="UP000305067"/>
    </source>
</evidence>
<dbReference type="EMBL" id="ML178853">
    <property type="protein sequence ID" value="TFK96880.1"/>
    <property type="molecule type" value="Genomic_DNA"/>
</dbReference>
<organism evidence="6 7">
    <name type="scientific">Pterulicium gracile</name>
    <dbReference type="NCBI Taxonomy" id="1884261"/>
    <lineage>
        <taxon>Eukaryota</taxon>
        <taxon>Fungi</taxon>
        <taxon>Dikarya</taxon>
        <taxon>Basidiomycota</taxon>
        <taxon>Agaricomycotina</taxon>
        <taxon>Agaricomycetes</taxon>
        <taxon>Agaricomycetidae</taxon>
        <taxon>Agaricales</taxon>
        <taxon>Pleurotineae</taxon>
        <taxon>Pterulaceae</taxon>
        <taxon>Pterulicium</taxon>
    </lineage>
</organism>
<dbReference type="OrthoDB" id="63533at2759"/>
<dbReference type="Pfam" id="PF05426">
    <property type="entry name" value="Alginate_lyase"/>
    <property type="match status" value="1"/>
</dbReference>
<dbReference type="InterPro" id="IPR008929">
    <property type="entry name" value="Chondroitin_lyas"/>
</dbReference>
<reference evidence="6 7" key="1">
    <citation type="journal article" date="2019" name="Nat. Ecol. Evol.">
        <title>Megaphylogeny resolves global patterns of mushroom evolution.</title>
        <authorList>
            <person name="Varga T."/>
            <person name="Krizsan K."/>
            <person name="Foldi C."/>
            <person name="Dima B."/>
            <person name="Sanchez-Garcia M."/>
            <person name="Sanchez-Ramirez S."/>
            <person name="Szollosi G.J."/>
            <person name="Szarkandi J.G."/>
            <person name="Papp V."/>
            <person name="Albert L."/>
            <person name="Andreopoulos W."/>
            <person name="Angelini C."/>
            <person name="Antonin V."/>
            <person name="Barry K.W."/>
            <person name="Bougher N.L."/>
            <person name="Buchanan P."/>
            <person name="Buyck B."/>
            <person name="Bense V."/>
            <person name="Catcheside P."/>
            <person name="Chovatia M."/>
            <person name="Cooper J."/>
            <person name="Damon W."/>
            <person name="Desjardin D."/>
            <person name="Finy P."/>
            <person name="Geml J."/>
            <person name="Haridas S."/>
            <person name="Hughes K."/>
            <person name="Justo A."/>
            <person name="Karasinski D."/>
            <person name="Kautmanova I."/>
            <person name="Kiss B."/>
            <person name="Kocsube S."/>
            <person name="Kotiranta H."/>
            <person name="LaButti K.M."/>
            <person name="Lechner B.E."/>
            <person name="Liimatainen K."/>
            <person name="Lipzen A."/>
            <person name="Lukacs Z."/>
            <person name="Mihaltcheva S."/>
            <person name="Morgado L.N."/>
            <person name="Niskanen T."/>
            <person name="Noordeloos M.E."/>
            <person name="Ohm R.A."/>
            <person name="Ortiz-Santana B."/>
            <person name="Ovrebo C."/>
            <person name="Racz N."/>
            <person name="Riley R."/>
            <person name="Savchenko A."/>
            <person name="Shiryaev A."/>
            <person name="Soop K."/>
            <person name="Spirin V."/>
            <person name="Szebenyi C."/>
            <person name="Tomsovsky M."/>
            <person name="Tulloss R.E."/>
            <person name="Uehling J."/>
            <person name="Grigoriev I.V."/>
            <person name="Vagvolgyi C."/>
            <person name="Papp T."/>
            <person name="Martin F.M."/>
            <person name="Miettinen O."/>
            <person name="Hibbett D.S."/>
            <person name="Nagy L.G."/>
        </authorList>
    </citation>
    <scope>NUCLEOTIDE SEQUENCE [LARGE SCALE GENOMIC DNA]</scope>
    <source>
        <strain evidence="6 7">CBS 309.79</strain>
    </source>
</reference>
<gene>
    <name evidence="6" type="ORF">BDV98DRAFT_296466</name>
</gene>
<dbReference type="AlphaFoldDB" id="A0A5C3Q925"/>